<dbReference type="Gene3D" id="1.10.3990.20">
    <property type="entry name" value="protein bp1543"/>
    <property type="match status" value="1"/>
</dbReference>
<dbReference type="STRING" id="1867952.MTBPR1_40036"/>
<evidence type="ECO:0000313" key="3">
    <source>
        <dbReference type="Proteomes" id="UP000231658"/>
    </source>
</evidence>
<accession>A0A1C3RIB2</accession>
<dbReference type="EMBL" id="FLYE01000034">
    <property type="protein sequence ID" value="SCA57013.1"/>
    <property type="molecule type" value="Genomic_DNA"/>
</dbReference>
<proteinExistence type="predicted"/>
<evidence type="ECO:0000313" key="2">
    <source>
        <dbReference type="EMBL" id="SCA57013.1"/>
    </source>
</evidence>
<gene>
    <name evidence="2" type="ORF">MTBPR1_40036</name>
</gene>
<evidence type="ECO:0000259" key="1">
    <source>
        <dbReference type="Pfam" id="PF13467"/>
    </source>
</evidence>
<feature type="domain" description="Ribbon-helix-helix" evidence="1">
    <location>
        <begin position="30"/>
        <end position="90"/>
    </location>
</feature>
<dbReference type="InterPro" id="IPR038268">
    <property type="entry name" value="RHH_sf"/>
</dbReference>
<sequence length="93" mass="10507">MMTQSAQAVNMYWENRGMTVPLMTEKLSLKKRSVTISGHGTSVSLENAFWDALKDLAEDRGLSLNAMITEIDKERTGNLSSAIRVFILENMRR</sequence>
<name>A0A1C3RIB2_9PROT</name>
<dbReference type="InterPro" id="IPR027373">
    <property type="entry name" value="RHH_dom"/>
</dbReference>
<protein>
    <recommendedName>
        <fullName evidence="1">Ribbon-helix-helix domain-containing protein</fullName>
    </recommendedName>
</protein>
<dbReference type="Pfam" id="PF13467">
    <property type="entry name" value="RHH_4"/>
    <property type="match status" value="1"/>
</dbReference>
<dbReference type="AlphaFoldDB" id="A0A1C3RIB2"/>
<dbReference type="Proteomes" id="UP000231658">
    <property type="component" value="Unassembled WGS sequence"/>
</dbReference>
<reference evidence="2 3" key="1">
    <citation type="submission" date="2016-07" db="EMBL/GenBank/DDBJ databases">
        <authorList>
            <person name="Lefevre C.T."/>
        </authorList>
    </citation>
    <scope>NUCLEOTIDE SEQUENCE [LARGE SCALE GENOMIC DNA]</scope>
    <source>
        <strain evidence="2">PR1</strain>
    </source>
</reference>
<organism evidence="2 3">
    <name type="scientific">Candidatus Terasakiella magnetica</name>
    <dbReference type="NCBI Taxonomy" id="1867952"/>
    <lineage>
        <taxon>Bacteria</taxon>
        <taxon>Pseudomonadati</taxon>
        <taxon>Pseudomonadota</taxon>
        <taxon>Alphaproteobacteria</taxon>
        <taxon>Rhodospirillales</taxon>
        <taxon>Terasakiellaceae</taxon>
        <taxon>Terasakiella</taxon>
    </lineage>
</organism>
<keyword evidence="3" id="KW-1185">Reference proteome</keyword>
<dbReference type="RefSeq" id="WP_338031284.1">
    <property type="nucleotide sequence ID" value="NZ_FLYE01000034.1"/>
</dbReference>